<protein>
    <submittedName>
        <fullName evidence="1">Uncharacterized protein</fullName>
    </submittedName>
</protein>
<name>A0A835GCM3_SPOEX</name>
<gene>
    <name evidence="1" type="ORF">HW555_007622</name>
</gene>
<accession>A0A835GCM3</accession>
<reference evidence="1" key="1">
    <citation type="submission" date="2020-08" db="EMBL/GenBank/DDBJ databases">
        <title>Spodoptera exigua strain:BAW_Kor-Di-RS1 Genome sequencing and assembly.</title>
        <authorList>
            <person name="Kim J."/>
            <person name="Nam H.Y."/>
            <person name="Kwon M."/>
            <person name="Choi J.H."/>
            <person name="Cho S.R."/>
            <person name="Kim G.-H."/>
        </authorList>
    </citation>
    <scope>NUCLEOTIDE SEQUENCE</scope>
    <source>
        <strain evidence="1">BAW_Kor-Di-RS1</strain>
        <tissue evidence="1">Whole-body</tissue>
    </source>
</reference>
<comment type="caution">
    <text evidence="1">The sequence shown here is derived from an EMBL/GenBank/DDBJ whole genome shotgun (WGS) entry which is preliminary data.</text>
</comment>
<keyword evidence="2" id="KW-1185">Reference proteome</keyword>
<organism evidence="1 2">
    <name type="scientific">Spodoptera exigua</name>
    <name type="common">Beet armyworm</name>
    <name type="synonym">Noctua fulgens</name>
    <dbReference type="NCBI Taxonomy" id="7107"/>
    <lineage>
        <taxon>Eukaryota</taxon>
        <taxon>Metazoa</taxon>
        <taxon>Ecdysozoa</taxon>
        <taxon>Arthropoda</taxon>
        <taxon>Hexapoda</taxon>
        <taxon>Insecta</taxon>
        <taxon>Pterygota</taxon>
        <taxon>Neoptera</taxon>
        <taxon>Endopterygota</taxon>
        <taxon>Lepidoptera</taxon>
        <taxon>Glossata</taxon>
        <taxon>Ditrysia</taxon>
        <taxon>Noctuoidea</taxon>
        <taxon>Noctuidae</taxon>
        <taxon>Amphipyrinae</taxon>
        <taxon>Spodoptera</taxon>
    </lineage>
</organism>
<sequence length="252" mass="27854">MSNGEVSVVNGGSAWLSPAAILKKFGAKKGRIPRSGDLDGIPPPSPLQGDPEVNPLFLGEVPLEPTFSLRISSAQRCCHLCVDTRVTCNGRAAPRNSVDKTNQCSVRRMNKLGVIYLSSRLLKKYVKLVRSSIEVMSVTSLTEAQRKALSYHTWPHYKVLLGITPAWILERHVLEGFRKHERFTEKSLIKSIQKQSTTCSMHHKVVIIKITAINCIGSIGSIYTLVQEAQIFVKKDGSGTMRIDRERTAAAS</sequence>
<dbReference type="AlphaFoldDB" id="A0A835GCM3"/>
<evidence type="ECO:0000313" key="1">
    <source>
        <dbReference type="EMBL" id="KAF9414485.1"/>
    </source>
</evidence>
<evidence type="ECO:0000313" key="2">
    <source>
        <dbReference type="Proteomes" id="UP000648187"/>
    </source>
</evidence>
<dbReference type="Proteomes" id="UP000648187">
    <property type="component" value="Unassembled WGS sequence"/>
</dbReference>
<proteinExistence type="predicted"/>
<dbReference type="EMBL" id="JACKWZ010000132">
    <property type="protein sequence ID" value="KAF9414485.1"/>
    <property type="molecule type" value="Genomic_DNA"/>
</dbReference>